<organism evidence="2 3">
    <name type="scientific">Actinacidiphila cocklensis</name>
    <dbReference type="NCBI Taxonomy" id="887465"/>
    <lineage>
        <taxon>Bacteria</taxon>
        <taxon>Bacillati</taxon>
        <taxon>Actinomycetota</taxon>
        <taxon>Actinomycetes</taxon>
        <taxon>Kitasatosporales</taxon>
        <taxon>Streptomycetaceae</taxon>
        <taxon>Actinacidiphila</taxon>
    </lineage>
</organism>
<dbReference type="RefSeq" id="WP_251484153.1">
    <property type="nucleotide sequence ID" value="NZ_CAJSLV010000002.1"/>
</dbReference>
<dbReference type="AlphaFoldDB" id="A0A9W4GN69"/>
<gene>
    <name evidence="2" type="ORF">SCOCK_100021</name>
</gene>
<name>A0A9W4GN69_9ACTN</name>
<comment type="caution">
    <text evidence="2">The sequence shown here is derived from an EMBL/GenBank/DDBJ whole genome shotgun (WGS) entry which is preliminary data.</text>
</comment>
<keyword evidence="1" id="KW-0732">Signal</keyword>
<feature type="signal peptide" evidence="1">
    <location>
        <begin position="1"/>
        <end position="21"/>
    </location>
</feature>
<feature type="chain" id="PRO_5040828887" description="Secreted protein" evidence="1">
    <location>
        <begin position="22"/>
        <end position="155"/>
    </location>
</feature>
<accession>A0A9W4GN69</accession>
<evidence type="ECO:0000256" key="1">
    <source>
        <dbReference type="SAM" id="SignalP"/>
    </source>
</evidence>
<evidence type="ECO:0008006" key="4">
    <source>
        <dbReference type="Google" id="ProtNLM"/>
    </source>
</evidence>
<keyword evidence="3" id="KW-1185">Reference proteome</keyword>
<proteinExistence type="predicted"/>
<evidence type="ECO:0000313" key="3">
    <source>
        <dbReference type="Proteomes" id="UP001152519"/>
    </source>
</evidence>
<dbReference type="Proteomes" id="UP001152519">
    <property type="component" value="Unassembled WGS sequence"/>
</dbReference>
<evidence type="ECO:0000313" key="2">
    <source>
        <dbReference type="EMBL" id="CAG6390955.1"/>
    </source>
</evidence>
<dbReference type="EMBL" id="CAJSLV010000002">
    <property type="protein sequence ID" value="CAG6390955.1"/>
    <property type="molecule type" value="Genomic_DNA"/>
</dbReference>
<reference evidence="2" key="1">
    <citation type="submission" date="2021-05" db="EMBL/GenBank/DDBJ databases">
        <authorList>
            <person name="Arsene-Ploetze F."/>
        </authorList>
    </citation>
    <scope>NUCLEOTIDE SEQUENCE</scope>
    <source>
        <strain evidence="2">DSM 42138</strain>
    </source>
</reference>
<sequence>MRAGWAALAAVAVVCAVPAAADGAVAVIGGVPDAALGKGEVQADVAAVISRVGLHSWSDGETIVLRFSSGRKGTPMPPQCMAEWPDATAGTPEEAHRLLAELGRAGWHQVFRKDEAGWHSVALDRGGWRLSVVDMRGRPGSGDDDLIVDAVRLGC</sequence>
<protein>
    <recommendedName>
        <fullName evidence="4">Secreted protein</fullName>
    </recommendedName>
</protein>